<gene>
    <name evidence="2" type="ORF">IEO70_19545</name>
</gene>
<organism evidence="2 3">
    <name type="scientific">Peribacillus faecalis</name>
    <dbReference type="NCBI Taxonomy" id="2772559"/>
    <lineage>
        <taxon>Bacteria</taxon>
        <taxon>Bacillati</taxon>
        <taxon>Bacillota</taxon>
        <taxon>Bacilli</taxon>
        <taxon>Bacillales</taxon>
        <taxon>Bacillaceae</taxon>
        <taxon>Peribacillus</taxon>
    </lineage>
</organism>
<keyword evidence="3" id="KW-1185">Reference proteome</keyword>
<proteinExistence type="predicted"/>
<sequence length="87" mass="10436">MATRQSIDACLQNCEEALGFAQHQYEEASKQEHYNDDLYTQSQQLLETAYNELEMMSRSANEQQRQQLVRMRMQIEQMQHNMILLRH</sequence>
<comment type="caution">
    <text evidence="2">The sequence shown here is derived from an EMBL/GenBank/DDBJ whole genome shotgun (WGS) entry which is preliminary data.</text>
</comment>
<dbReference type="Pfam" id="PF10732">
    <property type="entry name" value="DUF2524"/>
    <property type="match status" value="1"/>
</dbReference>
<dbReference type="AlphaFoldDB" id="A0A927HC71"/>
<dbReference type="EMBL" id="JACXSI010000070">
    <property type="protein sequence ID" value="MBD3110525.1"/>
    <property type="molecule type" value="Genomic_DNA"/>
</dbReference>
<protein>
    <submittedName>
        <fullName evidence="2">YtzC family protein</fullName>
    </submittedName>
</protein>
<evidence type="ECO:0000313" key="3">
    <source>
        <dbReference type="Proteomes" id="UP000602076"/>
    </source>
</evidence>
<dbReference type="Proteomes" id="UP000602076">
    <property type="component" value="Unassembled WGS sequence"/>
</dbReference>
<name>A0A927HC71_9BACI</name>
<feature type="coiled-coil region" evidence="1">
    <location>
        <begin position="11"/>
        <end position="81"/>
    </location>
</feature>
<dbReference type="InterPro" id="IPR019668">
    <property type="entry name" value="Uncharacterised_YtzC"/>
</dbReference>
<keyword evidence="1" id="KW-0175">Coiled coil</keyword>
<evidence type="ECO:0000313" key="2">
    <source>
        <dbReference type="EMBL" id="MBD3110525.1"/>
    </source>
</evidence>
<dbReference type="RefSeq" id="WP_191000059.1">
    <property type="nucleotide sequence ID" value="NZ_JACXSI010000070.1"/>
</dbReference>
<evidence type="ECO:0000256" key="1">
    <source>
        <dbReference type="SAM" id="Coils"/>
    </source>
</evidence>
<reference evidence="2" key="1">
    <citation type="submission" date="2020-09" db="EMBL/GenBank/DDBJ databases">
        <title>Bacillus faecalis sp. nov., a moderately halophilic bacterium isolated from cow faeces.</title>
        <authorList>
            <person name="Jiang L."/>
            <person name="Lee J."/>
        </authorList>
    </citation>
    <scope>NUCLEOTIDE SEQUENCE</scope>
    <source>
        <strain evidence="2">AGMB 02131</strain>
    </source>
</reference>
<accession>A0A927HC71</accession>